<dbReference type="GO" id="GO:0008080">
    <property type="term" value="F:N-acetyltransferase activity"/>
    <property type="evidence" value="ECO:0007669"/>
    <property type="project" value="InterPro"/>
</dbReference>
<dbReference type="PROSITE" id="PS51186">
    <property type="entry name" value="GNAT"/>
    <property type="match status" value="1"/>
</dbReference>
<dbReference type="EMBL" id="JAHLFE010000044">
    <property type="protein sequence ID" value="MBU3843707.1"/>
    <property type="molecule type" value="Genomic_DNA"/>
</dbReference>
<dbReference type="CDD" id="cd04301">
    <property type="entry name" value="NAT_SF"/>
    <property type="match status" value="1"/>
</dbReference>
<organism evidence="6 7">
    <name type="scientific">Candidatus Anaerobiospirillum pullicola</name>
    <dbReference type="NCBI Taxonomy" id="2838451"/>
    <lineage>
        <taxon>Bacteria</taxon>
        <taxon>Pseudomonadati</taxon>
        <taxon>Pseudomonadota</taxon>
        <taxon>Gammaproteobacteria</taxon>
        <taxon>Aeromonadales</taxon>
        <taxon>Succinivibrionaceae</taxon>
        <taxon>Anaerobiospirillum</taxon>
    </lineage>
</organism>
<evidence type="ECO:0000259" key="5">
    <source>
        <dbReference type="PROSITE" id="PS51186"/>
    </source>
</evidence>
<comment type="caution">
    <text evidence="6">The sequence shown here is derived from an EMBL/GenBank/DDBJ whole genome shotgun (WGS) entry which is preliminary data.</text>
</comment>
<dbReference type="SUPFAM" id="SSF55729">
    <property type="entry name" value="Acyl-CoA N-acyltransferases (Nat)"/>
    <property type="match status" value="1"/>
</dbReference>
<dbReference type="AlphaFoldDB" id="A0A948TFB2"/>
<dbReference type="GO" id="GO:0005840">
    <property type="term" value="C:ribosome"/>
    <property type="evidence" value="ECO:0007669"/>
    <property type="project" value="UniProtKB-KW"/>
</dbReference>
<keyword evidence="4" id="KW-0012">Acyltransferase</keyword>
<feature type="domain" description="N-acetyltransferase" evidence="5">
    <location>
        <begin position="15"/>
        <end position="162"/>
    </location>
</feature>
<dbReference type="InterPro" id="IPR006464">
    <property type="entry name" value="AcTrfase_RimI/Ard1"/>
</dbReference>
<comment type="similarity">
    <text evidence="1">Belongs to the acetyltransferase family. RimI subfamily.</text>
</comment>
<evidence type="ECO:0000256" key="4">
    <source>
        <dbReference type="ARBA" id="ARBA00023315"/>
    </source>
</evidence>
<dbReference type="PANTHER" id="PTHR43420:SF44">
    <property type="entry name" value="ACETYLTRANSFERASE YPEA"/>
    <property type="match status" value="1"/>
</dbReference>
<dbReference type="Proteomes" id="UP000733611">
    <property type="component" value="Unassembled WGS sequence"/>
</dbReference>
<dbReference type="Gene3D" id="3.40.630.30">
    <property type="match status" value="1"/>
</dbReference>
<protein>
    <submittedName>
        <fullName evidence="6">Ribosomal protein S18-alanine N-acetyltransferase</fullName>
    </submittedName>
</protein>
<evidence type="ECO:0000313" key="6">
    <source>
        <dbReference type="EMBL" id="MBU3843707.1"/>
    </source>
</evidence>
<name>A0A948TFB2_9GAMM</name>
<keyword evidence="2" id="KW-0963">Cytoplasm</keyword>
<reference evidence="6" key="1">
    <citation type="journal article" date="2021" name="PeerJ">
        <title>Extensive microbial diversity within the chicken gut microbiome revealed by metagenomics and culture.</title>
        <authorList>
            <person name="Gilroy R."/>
            <person name="Ravi A."/>
            <person name="Getino M."/>
            <person name="Pursley I."/>
            <person name="Horton D.L."/>
            <person name="Alikhan N.F."/>
            <person name="Baker D."/>
            <person name="Gharbi K."/>
            <person name="Hall N."/>
            <person name="Watson M."/>
            <person name="Adriaenssens E.M."/>
            <person name="Foster-Nyarko E."/>
            <person name="Jarju S."/>
            <person name="Secka A."/>
            <person name="Antonio M."/>
            <person name="Oren A."/>
            <person name="Chaudhuri R.R."/>
            <person name="La Ragione R."/>
            <person name="Hildebrand F."/>
            <person name="Pallen M.J."/>
        </authorList>
    </citation>
    <scope>NUCLEOTIDE SEQUENCE</scope>
    <source>
        <strain evidence="6">378</strain>
    </source>
</reference>
<keyword evidence="6" id="KW-0687">Ribonucleoprotein</keyword>
<sequence>MGLRQHALQAKVTFKELRSFDEALLEQLHAVEVSAHADPWSKEDIAQSMSPFTHCIGLFIDDLLIGFTITSLVVDEGELYTIGVNPKYQGLGFGHRLLHMALWHLQQLGARTCFLEVRVSNEVAIHLYDYYGFETLAVRTHYYPATETTPCEDAFVMSCALEKLPELPEALVAYGDKLQQQ</sequence>
<dbReference type="NCBIfam" id="TIGR01575">
    <property type="entry name" value="rimI"/>
    <property type="match status" value="1"/>
</dbReference>
<dbReference type="InterPro" id="IPR050680">
    <property type="entry name" value="YpeA/RimI_acetyltransf"/>
</dbReference>
<accession>A0A948TFB2</accession>
<evidence type="ECO:0000256" key="3">
    <source>
        <dbReference type="ARBA" id="ARBA00022679"/>
    </source>
</evidence>
<keyword evidence="6" id="KW-0689">Ribosomal protein</keyword>
<keyword evidence="3" id="KW-0808">Transferase</keyword>
<dbReference type="InterPro" id="IPR000182">
    <property type="entry name" value="GNAT_dom"/>
</dbReference>
<evidence type="ECO:0000256" key="2">
    <source>
        <dbReference type="ARBA" id="ARBA00022490"/>
    </source>
</evidence>
<proteinExistence type="inferred from homology"/>
<reference evidence="6" key="2">
    <citation type="submission" date="2021-04" db="EMBL/GenBank/DDBJ databases">
        <authorList>
            <person name="Gilroy R."/>
        </authorList>
    </citation>
    <scope>NUCLEOTIDE SEQUENCE</scope>
    <source>
        <strain evidence="6">378</strain>
    </source>
</reference>
<dbReference type="Pfam" id="PF00583">
    <property type="entry name" value="Acetyltransf_1"/>
    <property type="match status" value="1"/>
</dbReference>
<gene>
    <name evidence="6" type="primary">rimI</name>
    <name evidence="6" type="ORF">H9847_02385</name>
</gene>
<dbReference type="InterPro" id="IPR016181">
    <property type="entry name" value="Acyl_CoA_acyltransferase"/>
</dbReference>
<dbReference type="PANTHER" id="PTHR43420">
    <property type="entry name" value="ACETYLTRANSFERASE"/>
    <property type="match status" value="1"/>
</dbReference>
<evidence type="ECO:0000313" key="7">
    <source>
        <dbReference type="Proteomes" id="UP000733611"/>
    </source>
</evidence>
<evidence type="ECO:0000256" key="1">
    <source>
        <dbReference type="ARBA" id="ARBA00005395"/>
    </source>
</evidence>